<dbReference type="Gene3D" id="3.20.20.140">
    <property type="entry name" value="Metal-dependent hydrolases"/>
    <property type="match status" value="1"/>
</dbReference>
<feature type="binding site" evidence="7">
    <location>
        <position position="323"/>
    </location>
    <ligand>
        <name>N-formimidoyl-L-glutamate</name>
        <dbReference type="ChEBI" id="CHEBI:58928"/>
    </ligand>
</feature>
<feature type="domain" description="Amidohydrolase-related" evidence="8">
    <location>
        <begin position="68"/>
        <end position="408"/>
    </location>
</feature>
<dbReference type="InterPro" id="IPR005920">
    <property type="entry name" value="HutI"/>
</dbReference>
<keyword evidence="4 7" id="KW-0369">Histidine metabolism</keyword>
<keyword evidence="5 7" id="KW-0862">Zinc</keyword>
<dbReference type="PANTHER" id="PTHR42752">
    <property type="entry name" value="IMIDAZOLONEPROPIONASE"/>
    <property type="match status" value="1"/>
</dbReference>
<keyword evidence="2 7" id="KW-0479">Metal-binding</keyword>
<comment type="function">
    <text evidence="7">Catalyzes the hydrolytic cleavage of the carbon-nitrogen bond in imidazolone-5-propanoate to yield N-formimidoyl-L-glutamate. It is the third step in the universal histidine degradation pathway.</text>
</comment>
<sequence>MKLLTNAEQIVTCNTNGKNFKKGKELSELEVLSSHAIVVENELIKDILPFSSVKNISDFELIDLKNKIILPGLIECHTHTAFAGSRAEEFKLKLNGVHYEEIAAKGGGILTTVNAVRNTSLNELVEIIKPRIDAFISQGVTTLEIKSGYGLDFENEIKLLHAIKVLDELYPIDIIPTFLGAHTYPKEFKENHSGYIKIVVEQMIPHITKNNLAEFCDAFCEQTAFTADEVDKIFTAAENHGLKIKLHTEQFNNIGGIDVALKHNAVSVDHLEVLKDSDITKLADTDVVCDLLPGVSFFLNYQYAPARKLIDTGALVALSTDFNPGSSHILNLHFIMQLAALKMNMKIEEVINAVTINAAKSLFRNNTVGSIEIGKKADFAVFDTKEYSDIIYSIGRNENCMTIKNGEVIYSRY</sequence>
<dbReference type="AlphaFoldDB" id="A0A7V2ZK74"/>
<evidence type="ECO:0000259" key="8">
    <source>
        <dbReference type="Pfam" id="PF01979"/>
    </source>
</evidence>
<proteinExistence type="inferred from homology"/>
<dbReference type="PANTHER" id="PTHR42752:SF1">
    <property type="entry name" value="IMIDAZOLONEPROPIONASE-RELATED"/>
    <property type="match status" value="1"/>
</dbReference>
<comment type="caution">
    <text evidence="9">The sequence shown here is derived from an EMBL/GenBank/DDBJ whole genome shotgun (WGS) entry which is preliminary data.</text>
</comment>
<keyword evidence="3 7" id="KW-0378">Hydrolase</keyword>
<dbReference type="FunFam" id="3.20.20.140:FF:000007">
    <property type="entry name" value="Imidazolonepropionase"/>
    <property type="match status" value="1"/>
</dbReference>
<dbReference type="GO" id="GO:0019557">
    <property type="term" value="P:L-histidine catabolic process to glutamate and formate"/>
    <property type="evidence" value="ECO:0007669"/>
    <property type="project" value="UniProtKB-UniPathway"/>
</dbReference>
<feature type="binding site" evidence="7">
    <location>
        <position position="321"/>
    </location>
    <ligand>
        <name>Zn(2+)</name>
        <dbReference type="ChEBI" id="CHEBI:29105"/>
    </ligand>
</feature>
<dbReference type="Pfam" id="PF01979">
    <property type="entry name" value="Amidohydro_1"/>
    <property type="match status" value="1"/>
</dbReference>
<reference evidence="9" key="1">
    <citation type="journal article" date="2020" name="mSystems">
        <title>Genome- and Community-Level Interaction Insights into Carbon Utilization and Element Cycling Functions of Hydrothermarchaeota in Hydrothermal Sediment.</title>
        <authorList>
            <person name="Zhou Z."/>
            <person name="Liu Y."/>
            <person name="Xu W."/>
            <person name="Pan J."/>
            <person name="Luo Z.H."/>
            <person name="Li M."/>
        </authorList>
    </citation>
    <scope>NUCLEOTIDE SEQUENCE [LARGE SCALE GENOMIC DNA]</scope>
    <source>
        <strain evidence="9">SpSt-479</strain>
    </source>
</reference>
<dbReference type="Gene3D" id="2.30.40.10">
    <property type="entry name" value="Urease, subunit C, domain 1"/>
    <property type="match status" value="1"/>
</dbReference>
<feature type="binding site" evidence="7">
    <location>
        <position position="247"/>
    </location>
    <ligand>
        <name>Fe(3+)</name>
        <dbReference type="ChEBI" id="CHEBI:29034"/>
    </ligand>
</feature>
<evidence type="ECO:0000256" key="1">
    <source>
        <dbReference type="ARBA" id="ARBA00012864"/>
    </source>
</evidence>
<feature type="binding site" evidence="7">
    <location>
        <position position="326"/>
    </location>
    <ligand>
        <name>4-imidazolone-5-propanoate</name>
        <dbReference type="ChEBI" id="CHEBI:77893"/>
    </ligand>
</feature>
<feature type="binding site" evidence="7">
    <location>
        <position position="77"/>
    </location>
    <ligand>
        <name>Fe(3+)</name>
        <dbReference type="ChEBI" id="CHEBI:29034"/>
    </ligand>
</feature>
<comment type="similarity">
    <text evidence="7">Belongs to the metallo-dependent hydrolases superfamily. HutI family.</text>
</comment>
<feature type="binding site" evidence="7">
    <location>
        <position position="149"/>
    </location>
    <ligand>
        <name>4-imidazolone-5-propanoate</name>
        <dbReference type="ChEBI" id="CHEBI:77893"/>
    </ligand>
</feature>
<dbReference type="EMBL" id="DSUJ01000008">
    <property type="protein sequence ID" value="HFI91416.1"/>
    <property type="molecule type" value="Genomic_DNA"/>
</dbReference>
<evidence type="ECO:0000256" key="6">
    <source>
        <dbReference type="ARBA" id="ARBA00023004"/>
    </source>
</evidence>
<evidence type="ECO:0000313" key="9">
    <source>
        <dbReference type="EMBL" id="HFI91416.1"/>
    </source>
</evidence>
<evidence type="ECO:0000256" key="7">
    <source>
        <dbReference type="HAMAP-Rule" id="MF_00372"/>
    </source>
</evidence>
<comment type="cofactor">
    <cofactor evidence="7">
        <name>Zn(2+)</name>
        <dbReference type="ChEBI" id="CHEBI:29105"/>
    </cofactor>
    <cofactor evidence="7">
        <name>Fe(3+)</name>
        <dbReference type="ChEBI" id="CHEBI:29034"/>
    </cofactor>
    <text evidence="7">Binds 1 zinc or iron ion per subunit.</text>
</comment>
<evidence type="ECO:0000256" key="2">
    <source>
        <dbReference type="ARBA" id="ARBA00022723"/>
    </source>
</evidence>
<dbReference type="InterPro" id="IPR011059">
    <property type="entry name" value="Metal-dep_hydrolase_composite"/>
</dbReference>
<name>A0A7V2ZK74_9BACT</name>
<evidence type="ECO:0000256" key="3">
    <source>
        <dbReference type="ARBA" id="ARBA00022801"/>
    </source>
</evidence>
<evidence type="ECO:0000256" key="5">
    <source>
        <dbReference type="ARBA" id="ARBA00022833"/>
    </source>
</evidence>
<dbReference type="GO" id="GO:0005506">
    <property type="term" value="F:iron ion binding"/>
    <property type="evidence" value="ECO:0007669"/>
    <property type="project" value="UniProtKB-UniRule"/>
</dbReference>
<dbReference type="SUPFAM" id="SSF51556">
    <property type="entry name" value="Metallo-dependent hydrolases"/>
    <property type="match status" value="1"/>
</dbReference>
<comment type="pathway">
    <text evidence="7">Amino-acid degradation; L-histidine degradation into L-glutamate; N-formimidoyl-L-glutamate from L-histidine: step 3/3.</text>
</comment>
<dbReference type="GO" id="GO:0050480">
    <property type="term" value="F:imidazolonepropionase activity"/>
    <property type="evidence" value="ECO:0007669"/>
    <property type="project" value="UniProtKB-UniRule"/>
</dbReference>
<comment type="catalytic activity">
    <reaction evidence="7">
        <text>4-imidazolone-5-propanoate + H2O = N-formimidoyl-L-glutamate</text>
        <dbReference type="Rhea" id="RHEA:23660"/>
        <dbReference type="ChEBI" id="CHEBI:15377"/>
        <dbReference type="ChEBI" id="CHEBI:58928"/>
        <dbReference type="ChEBI" id="CHEBI:77893"/>
        <dbReference type="EC" id="3.5.2.7"/>
    </reaction>
</comment>
<dbReference type="UniPathway" id="UPA00379">
    <property type="reaction ID" value="UER00551"/>
</dbReference>
<feature type="binding site" evidence="7">
    <location>
        <position position="325"/>
    </location>
    <ligand>
        <name>N-formimidoyl-L-glutamate</name>
        <dbReference type="ChEBI" id="CHEBI:58928"/>
    </ligand>
</feature>
<keyword evidence="7" id="KW-0963">Cytoplasm</keyword>
<keyword evidence="6 7" id="KW-0408">Iron</keyword>
<protein>
    <recommendedName>
        <fullName evidence="1 7">Imidazolonepropionase</fullName>
        <ecNumber evidence="1 7">3.5.2.7</ecNumber>
    </recommendedName>
    <alternativeName>
        <fullName evidence="7">Imidazolone-5-propionate hydrolase</fullName>
    </alternativeName>
</protein>
<dbReference type="GO" id="GO:0008270">
    <property type="term" value="F:zinc ion binding"/>
    <property type="evidence" value="ECO:0007669"/>
    <property type="project" value="UniProtKB-UniRule"/>
</dbReference>
<feature type="binding site" evidence="7">
    <location>
        <position position="79"/>
    </location>
    <ligand>
        <name>Zn(2+)</name>
        <dbReference type="ChEBI" id="CHEBI:29105"/>
    </ligand>
</feature>
<dbReference type="GO" id="GO:0005737">
    <property type="term" value="C:cytoplasm"/>
    <property type="evidence" value="ECO:0007669"/>
    <property type="project" value="UniProtKB-SubCell"/>
</dbReference>
<dbReference type="InterPro" id="IPR032466">
    <property type="entry name" value="Metal_Hydrolase"/>
</dbReference>
<dbReference type="InterPro" id="IPR006680">
    <property type="entry name" value="Amidohydro-rel"/>
</dbReference>
<evidence type="ECO:0000256" key="4">
    <source>
        <dbReference type="ARBA" id="ARBA00022808"/>
    </source>
</evidence>
<feature type="binding site" evidence="7">
    <location>
        <position position="77"/>
    </location>
    <ligand>
        <name>Zn(2+)</name>
        <dbReference type="ChEBI" id="CHEBI:29105"/>
    </ligand>
</feature>
<feature type="binding site" evidence="7">
    <location>
        <position position="149"/>
    </location>
    <ligand>
        <name>N-formimidoyl-L-glutamate</name>
        <dbReference type="ChEBI" id="CHEBI:58928"/>
    </ligand>
</feature>
<dbReference type="CDD" id="cd01296">
    <property type="entry name" value="Imidazolone-5PH"/>
    <property type="match status" value="1"/>
</dbReference>
<organism evidence="9">
    <name type="scientific">Ignavibacterium album</name>
    <dbReference type="NCBI Taxonomy" id="591197"/>
    <lineage>
        <taxon>Bacteria</taxon>
        <taxon>Pseudomonadati</taxon>
        <taxon>Ignavibacteriota</taxon>
        <taxon>Ignavibacteria</taxon>
        <taxon>Ignavibacteriales</taxon>
        <taxon>Ignavibacteriaceae</taxon>
        <taxon>Ignavibacterium</taxon>
    </lineage>
</organism>
<feature type="binding site" evidence="7">
    <location>
        <position position="182"/>
    </location>
    <ligand>
        <name>4-imidazolone-5-propanoate</name>
        <dbReference type="ChEBI" id="CHEBI:77893"/>
    </ligand>
</feature>
<feature type="binding site" evidence="7">
    <location>
        <position position="321"/>
    </location>
    <ligand>
        <name>Fe(3+)</name>
        <dbReference type="ChEBI" id="CHEBI:29034"/>
    </ligand>
</feature>
<feature type="binding site" evidence="7">
    <location>
        <position position="79"/>
    </location>
    <ligand>
        <name>Fe(3+)</name>
        <dbReference type="ChEBI" id="CHEBI:29034"/>
    </ligand>
</feature>
<dbReference type="SUPFAM" id="SSF51338">
    <property type="entry name" value="Composite domain of metallo-dependent hydrolases"/>
    <property type="match status" value="1"/>
</dbReference>
<dbReference type="HAMAP" id="MF_00372">
    <property type="entry name" value="HutI"/>
    <property type="match status" value="1"/>
</dbReference>
<gene>
    <name evidence="7" type="primary">hutI</name>
    <name evidence="9" type="ORF">ENS31_07790</name>
</gene>
<feature type="binding site" evidence="7">
    <location>
        <position position="247"/>
    </location>
    <ligand>
        <name>Zn(2+)</name>
        <dbReference type="ChEBI" id="CHEBI:29105"/>
    </ligand>
</feature>
<feature type="binding site" evidence="7">
    <location>
        <position position="250"/>
    </location>
    <ligand>
        <name>4-imidazolone-5-propanoate</name>
        <dbReference type="ChEBI" id="CHEBI:77893"/>
    </ligand>
</feature>
<dbReference type="NCBIfam" id="TIGR01224">
    <property type="entry name" value="hutI"/>
    <property type="match status" value="1"/>
</dbReference>
<feature type="binding site" evidence="7">
    <location>
        <position position="86"/>
    </location>
    <ligand>
        <name>4-imidazolone-5-propanoate</name>
        <dbReference type="ChEBI" id="CHEBI:77893"/>
    </ligand>
</feature>
<dbReference type="EC" id="3.5.2.7" evidence="1 7"/>
<dbReference type="GO" id="GO:0019556">
    <property type="term" value="P:L-histidine catabolic process to glutamate and formamide"/>
    <property type="evidence" value="ECO:0007669"/>
    <property type="project" value="UniProtKB-UniRule"/>
</dbReference>
<accession>A0A7V2ZK74</accession>
<comment type="subcellular location">
    <subcellularLocation>
        <location evidence="7">Cytoplasm</location>
    </subcellularLocation>
</comment>